<gene>
    <name evidence="1" type="ORF">SteCoe_33798</name>
</gene>
<dbReference type="Proteomes" id="UP000187209">
    <property type="component" value="Unassembled WGS sequence"/>
</dbReference>
<dbReference type="EMBL" id="MPUH01001294">
    <property type="protein sequence ID" value="OMJ68691.1"/>
    <property type="molecule type" value="Genomic_DNA"/>
</dbReference>
<protein>
    <submittedName>
        <fullName evidence="1">Uncharacterized protein</fullName>
    </submittedName>
</protein>
<keyword evidence="2" id="KW-1185">Reference proteome</keyword>
<evidence type="ECO:0000313" key="2">
    <source>
        <dbReference type="Proteomes" id="UP000187209"/>
    </source>
</evidence>
<accession>A0A1R2AVY4</accession>
<sequence>MGCSVFKQKSLSLSVERQKLTETSFSDALYLKRLQFYDILKEKDEINKKKILNAPILNITKSDLYTSRLTRHKANT</sequence>
<comment type="caution">
    <text evidence="1">The sequence shown here is derived from an EMBL/GenBank/DDBJ whole genome shotgun (WGS) entry which is preliminary data.</text>
</comment>
<organism evidence="1 2">
    <name type="scientific">Stentor coeruleus</name>
    <dbReference type="NCBI Taxonomy" id="5963"/>
    <lineage>
        <taxon>Eukaryota</taxon>
        <taxon>Sar</taxon>
        <taxon>Alveolata</taxon>
        <taxon>Ciliophora</taxon>
        <taxon>Postciliodesmatophora</taxon>
        <taxon>Heterotrichea</taxon>
        <taxon>Heterotrichida</taxon>
        <taxon>Stentoridae</taxon>
        <taxon>Stentor</taxon>
    </lineage>
</organism>
<reference evidence="1 2" key="1">
    <citation type="submission" date="2016-11" db="EMBL/GenBank/DDBJ databases">
        <title>The macronuclear genome of Stentor coeruleus: a giant cell with tiny introns.</title>
        <authorList>
            <person name="Slabodnick M."/>
            <person name="Ruby J.G."/>
            <person name="Reiff S.B."/>
            <person name="Swart E.C."/>
            <person name="Gosai S."/>
            <person name="Prabakaran S."/>
            <person name="Witkowska E."/>
            <person name="Larue G.E."/>
            <person name="Fisher S."/>
            <person name="Freeman R.M."/>
            <person name="Gunawardena J."/>
            <person name="Chu W."/>
            <person name="Stover N.A."/>
            <person name="Gregory B.D."/>
            <person name="Nowacki M."/>
            <person name="Derisi J."/>
            <person name="Roy S.W."/>
            <person name="Marshall W.F."/>
            <person name="Sood P."/>
        </authorList>
    </citation>
    <scope>NUCLEOTIDE SEQUENCE [LARGE SCALE GENOMIC DNA]</scope>
    <source>
        <strain evidence="1">WM001</strain>
    </source>
</reference>
<dbReference type="AlphaFoldDB" id="A0A1R2AVY4"/>
<name>A0A1R2AVY4_9CILI</name>
<proteinExistence type="predicted"/>
<evidence type="ECO:0000313" key="1">
    <source>
        <dbReference type="EMBL" id="OMJ68691.1"/>
    </source>
</evidence>